<proteinExistence type="predicted"/>
<dbReference type="RefSeq" id="WP_146892958.1">
    <property type="nucleotide sequence ID" value="NZ_VORX01000004.1"/>
</dbReference>
<evidence type="ECO:0000256" key="1">
    <source>
        <dbReference type="SAM" id="Phobius"/>
    </source>
</evidence>
<gene>
    <name evidence="2" type="ORF">ES711_09440</name>
</gene>
<dbReference type="AlphaFoldDB" id="A0A5C7APC1"/>
<evidence type="ECO:0000313" key="2">
    <source>
        <dbReference type="EMBL" id="TXE07662.1"/>
    </source>
</evidence>
<dbReference type="Proteomes" id="UP000321734">
    <property type="component" value="Unassembled WGS sequence"/>
</dbReference>
<keyword evidence="1" id="KW-0812">Transmembrane</keyword>
<keyword evidence="1" id="KW-1133">Transmembrane helix</keyword>
<feature type="transmembrane region" description="Helical" evidence="1">
    <location>
        <begin position="86"/>
        <end position="107"/>
    </location>
</feature>
<keyword evidence="1" id="KW-0472">Membrane</keyword>
<accession>A0A5C7APC1</accession>
<feature type="transmembrane region" description="Helical" evidence="1">
    <location>
        <begin position="207"/>
        <end position="225"/>
    </location>
</feature>
<sequence length="244" mass="28342">MLVNKILKSALIALSLVFLVLQICQYELEATGLRVLLLLLLTTLYCHNVKHSHILFFLFLVAFGIAEILNFITWVIPSLSRNHIGYIYFTANSIYIISYALLIMHMLRSMPLKEIIKKFPFHVLIMLLLDVLCVTVITGTTPSSLSFAEYSMELIYNAVIMLLLTVAFINYIHKEDKKSINLFMGSILIVFSEVIQLAYFYITQINLLNIFYSLFLVLAFMFFYLQSMLSYDSYEDRRLHEDIL</sequence>
<feature type="transmembrane region" description="Helical" evidence="1">
    <location>
        <begin position="119"/>
        <end position="142"/>
    </location>
</feature>
<dbReference type="EMBL" id="VORX01000004">
    <property type="protein sequence ID" value="TXE07662.1"/>
    <property type="molecule type" value="Genomic_DNA"/>
</dbReference>
<dbReference type="OrthoDB" id="1443753at2"/>
<feature type="transmembrane region" description="Helical" evidence="1">
    <location>
        <begin position="154"/>
        <end position="173"/>
    </location>
</feature>
<feature type="transmembrane region" description="Helical" evidence="1">
    <location>
        <begin position="180"/>
        <end position="201"/>
    </location>
</feature>
<feature type="transmembrane region" description="Helical" evidence="1">
    <location>
        <begin position="54"/>
        <end position="74"/>
    </location>
</feature>
<reference evidence="2 3" key="1">
    <citation type="submission" date="2019-08" db="EMBL/GenBank/DDBJ databases">
        <title>Genome sequence of Gelidibacter salicanalis IC162T.</title>
        <authorList>
            <person name="Bowman J.P."/>
        </authorList>
    </citation>
    <scope>NUCLEOTIDE SEQUENCE [LARGE SCALE GENOMIC DNA]</scope>
    <source>
        <strain evidence="2 3">IC162</strain>
    </source>
</reference>
<evidence type="ECO:0000313" key="3">
    <source>
        <dbReference type="Proteomes" id="UP000321734"/>
    </source>
</evidence>
<protein>
    <submittedName>
        <fullName evidence="2">Uncharacterized protein</fullName>
    </submittedName>
</protein>
<feature type="transmembrane region" description="Helical" evidence="1">
    <location>
        <begin position="32"/>
        <end position="47"/>
    </location>
</feature>
<keyword evidence="3" id="KW-1185">Reference proteome</keyword>
<name>A0A5C7APC1_9FLAO</name>
<comment type="caution">
    <text evidence="2">The sequence shown here is derived from an EMBL/GenBank/DDBJ whole genome shotgun (WGS) entry which is preliminary data.</text>
</comment>
<organism evidence="2 3">
    <name type="scientific">Gelidibacter salicanalis</name>
    <dbReference type="NCBI Taxonomy" id="291193"/>
    <lineage>
        <taxon>Bacteria</taxon>
        <taxon>Pseudomonadati</taxon>
        <taxon>Bacteroidota</taxon>
        <taxon>Flavobacteriia</taxon>
        <taxon>Flavobacteriales</taxon>
        <taxon>Flavobacteriaceae</taxon>
        <taxon>Gelidibacter</taxon>
    </lineage>
</organism>